<dbReference type="Proteomes" id="UP000095131">
    <property type="component" value="Unassembled WGS sequence"/>
</dbReference>
<dbReference type="OrthoDB" id="5904015at2"/>
<keyword evidence="1" id="KW-0732">Signal</keyword>
<accession>A0A1E3WGB6</accession>
<evidence type="ECO:0000313" key="3">
    <source>
        <dbReference type="Proteomes" id="UP000095131"/>
    </source>
</evidence>
<dbReference type="Gene3D" id="1.25.40.10">
    <property type="entry name" value="Tetratricopeptide repeat domain"/>
    <property type="match status" value="1"/>
</dbReference>
<dbReference type="PATRIC" id="fig|45658.8.peg.3939"/>
<dbReference type="RefSeq" id="WP_083239680.1">
    <property type="nucleotide sequence ID" value="NZ_MDCJ01000007.1"/>
</dbReference>
<proteinExistence type="predicted"/>
<organism evidence="2 3">
    <name type="scientific">Vibrio scophthalmi</name>
    <dbReference type="NCBI Taxonomy" id="45658"/>
    <lineage>
        <taxon>Bacteria</taxon>
        <taxon>Pseudomonadati</taxon>
        <taxon>Pseudomonadota</taxon>
        <taxon>Gammaproteobacteria</taxon>
        <taxon>Vibrionales</taxon>
        <taxon>Vibrionaceae</taxon>
        <taxon>Vibrio</taxon>
    </lineage>
</organism>
<evidence type="ECO:0000313" key="2">
    <source>
        <dbReference type="EMBL" id="ODS04826.1"/>
    </source>
</evidence>
<comment type="caution">
    <text evidence="2">The sequence shown here is derived from an EMBL/GenBank/DDBJ whole genome shotgun (WGS) entry which is preliminary data.</text>
</comment>
<sequence>MKVFNMGLKVCTTFVLFSLIVPHASASQDEYEVSAMSAEQALEKGRLMRAQYKNLESRVYLKQAADKDSAAGSFLYAMELNNYKTNERTPLDTRQYLLKAAELGNRRAMYQLYRHTDGLRKVDVNFWRSQYYTSVILLGRDKPAQAMYELARFHRDFDEELSTYYLDKSIEFKHPLALMERADSLVDRDGSAVLSGEISDKAESLYLLAAETEYIPAIKRYIEVLESTGRYEDAYQWRERALQNGDITSLAAMTKILIGQSSNYSFVPSDKVTAKAYMDLYLSSAGRERMTSLYSVISNDEELLSLTINAEEKEQALDIYLKFKKTVNFYNHDKFWDIQ</sequence>
<protein>
    <recommendedName>
        <fullName evidence="4">Sel1 repeat family protein</fullName>
    </recommendedName>
</protein>
<evidence type="ECO:0008006" key="4">
    <source>
        <dbReference type="Google" id="ProtNLM"/>
    </source>
</evidence>
<reference evidence="2 3" key="1">
    <citation type="submission" date="2016-08" db="EMBL/GenBank/DDBJ databases">
        <title>Genome sequencing of Vibrio scophthalmi strain FP3289, an isolated from Paralichthys olivaceus.</title>
        <authorList>
            <person name="Han H.-J."/>
        </authorList>
    </citation>
    <scope>NUCLEOTIDE SEQUENCE [LARGE SCALE GENOMIC DNA]</scope>
    <source>
        <strain evidence="2 3">FP3289</strain>
    </source>
</reference>
<dbReference type="SUPFAM" id="SSF81901">
    <property type="entry name" value="HCP-like"/>
    <property type="match status" value="1"/>
</dbReference>
<dbReference type="EMBL" id="MDCJ01000007">
    <property type="protein sequence ID" value="ODS04826.1"/>
    <property type="molecule type" value="Genomic_DNA"/>
</dbReference>
<feature type="signal peptide" evidence="1">
    <location>
        <begin position="1"/>
        <end position="26"/>
    </location>
</feature>
<name>A0A1E3WGB6_9VIBR</name>
<feature type="chain" id="PRO_5009139445" description="Sel1 repeat family protein" evidence="1">
    <location>
        <begin position="27"/>
        <end position="339"/>
    </location>
</feature>
<dbReference type="AlphaFoldDB" id="A0A1E3WGB6"/>
<dbReference type="InterPro" id="IPR011990">
    <property type="entry name" value="TPR-like_helical_dom_sf"/>
</dbReference>
<evidence type="ECO:0000256" key="1">
    <source>
        <dbReference type="SAM" id="SignalP"/>
    </source>
</evidence>
<gene>
    <name evidence="2" type="ORF">VSF3289_03965</name>
</gene>